<dbReference type="InterPro" id="IPR037069">
    <property type="entry name" value="AcylCoA_DH/ox_N_sf"/>
</dbReference>
<dbReference type="InterPro" id="IPR046373">
    <property type="entry name" value="Acyl-CoA_Oxase/DH_mid-dom_sf"/>
</dbReference>
<feature type="domain" description="Acyl-CoA dehydrogenase C-terminal" evidence="3">
    <location>
        <begin position="253"/>
        <end position="387"/>
    </location>
</feature>
<dbReference type="Pfam" id="PF08028">
    <property type="entry name" value="Acyl-CoA_dh_2"/>
    <property type="match status" value="1"/>
</dbReference>
<name>A0A345P7S7_9GAMM</name>
<keyword evidence="1 4" id="KW-0560">Oxidoreductase</keyword>
<dbReference type="NCBIfam" id="TIGR04022">
    <property type="entry name" value="sulfur_SfnB"/>
    <property type="match status" value="1"/>
</dbReference>
<dbReference type="KEGG" id="mbah:HYN46_11080"/>
<evidence type="ECO:0000259" key="3">
    <source>
        <dbReference type="Pfam" id="PF08028"/>
    </source>
</evidence>
<keyword evidence="5" id="KW-1185">Reference proteome</keyword>
<dbReference type="AlphaFoldDB" id="A0A345P7S7"/>
<dbReference type="Gene3D" id="1.20.140.10">
    <property type="entry name" value="Butyryl-CoA Dehydrogenase, subunit A, domain 3"/>
    <property type="match status" value="1"/>
</dbReference>
<dbReference type="Gene3D" id="2.40.110.10">
    <property type="entry name" value="Butyryl-CoA Dehydrogenase, subunit A, domain 2"/>
    <property type="match status" value="1"/>
</dbReference>
<dbReference type="SUPFAM" id="SSF56645">
    <property type="entry name" value="Acyl-CoA dehydrogenase NM domain-like"/>
    <property type="match status" value="1"/>
</dbReference>
<proteinExistence type="predicted"/>
<dbReference type="SUPFAM" id="SSF47203">
    <property type="entry name" value="Acyl-CoA dehydrogenase C-terminal domain-like"/>
    <property type="match status" value="1"/>
</dbReference>
<dbReference type="Proteomes" id="UP000253940">
    <property type="component" value="Chromosome"/>
</dbReference>
<dbReference type="GO" id="GO:0006552">
    <property type="term" value="P:L-leucine catabolic process"/>
    <property type="evidence" value="ECO:0007669"/>
    <property type="project" value="TreeGrafter"/>
</dbReference>
<gene>
    <name evidence="4" type="ORF">HYN46_11080</name>
</gene>
<dbReference type="Pfam" id="PF02771">
    <property type="entry name" value="Acyl-CoA_dh_N"/>
    <property type="match status" value="1"/>
</dbReference>
<dbReference type="InterPro" id="IPR009100">
    <property type="entry name" value="AcylCoA_DH/oxidase_NM_dom_sf"/>
</dbReference>
<dbReference type="EC" id="1.-.-.-" evidence="4"/>
<dbReference type="GO" id="GO:0008470">
    <property type="term" value="F:3-methylbutanoyl-CoA dehydrogenase activity"/>
    <property type="evidence" value="ECO:0007669"/>
    <property type="project" value="TreeGrafter"/>
</dbReference>
<dbReference type="GO" id="GO:0050660">
    <property type="term" value="F:flavin adenine dinucleotide binding"/>
    <property type="evidence" value="ECO:0007669"/>
    <property type="project" value="InterPro"/>
</dbReference>
<dbReference type="EMBL" id="CP031222">
    <property type="protein sequence ID" value="AXI03336.1"/>
    <property type="molecule type" value="Genomic_DNA"/>
</dbReference>
<dbReference type="InterPro" id="IPR036250">
    <property type="entry name" value="AcylCo_DH-like_C"/>
</dbReference>
<dbReference type="InterPro" id="IPR013786">
    <property type="entry name" value="AcylCoA_DH/ox_N"/>
</dbReference>
<sequence>MSIHAELSPKSDIAPRLLKTRIITTDQEALDAAQKVAEFAKLDAQQNDQNRVLPWKAVEKFTTLGLGGIRIPKQYGGARVSHKTLADVFRIISKADPSVGQIPQNQISLLNGIEIMGTEEQKRLIFAGILHGKRLSNGGPERNTKTSLLIDTQLEQHGDHYTVTGKKFYSTGALFAHWVAIKAMNATGEVVLTIIERGTHGLQIIDDWNGFGQRTTASGTVVLDHTPVIEELIFNEQLLGQIPSIRGAFSQLIQVAIDVGIAEAALEDTIGFIRTRARPWMDAQVDQASLEPYLIAEVGRLKLKLNAAISVLDDAASLLDAFDLLDTVTETQAAEASIAVAEAKVLANNICLLASEKLFELSGSRATLAEFNLDRHWRNARVHTLHDPVRWKIHAIGDYYLNNHLPARHVWI</sequence>
<dbReference type="InterPro" id="IPR023922">
    <property type="entry name" value="S04_starv_induced_SfnB"/>
</dbReference>
<dbReference type="PIRSF" id="PIRSF016578">
    <property type="entry name" value="HsaA"/>
    <property type="match status" value="1"/>
</dbReference>
<reference evidence="4 5" key="1">
    <citation type="submission" date="2018-07" db="EMBL/GenBank/DDBJ databases">
        <title>Genome sequencing of Moraxellaceae gen. HYN0046.</title>
        <authorList>
            <person name="Kim M."/>
            <person name="Yi H."/>
        </authorList>
    </citation>
    <scope>NUCLEOTIDE SEQUENCE [LARGE SCALE GENOMIC DNA]</scope>
    <source>
        <strain evidence="4 5">HYN0046</strain>
    </source>
</reference>
<dbReference type="Gene3D" id="1.10.540.10">
    <property type="entry name" value="Acyl-CoA dehydrogenase/oxidase, N-terminal domain"/>
    <property type="match status" value="1"/>
</dbReference>
<evidence type="ECO:0000313" key="4">
    <source>
        <dbReference type="EMBL" id="AXI03336.1"/>
    </source>
</evidence>
<feature type="domain" description="Acyl-CoA dehydrogenase/oxidase N-terminal" evidence="2">
    <location>
        <begin position="32"/>
        <end position="132"/>
    </location>
</feature>
<dbReference type="InterPro" id="IPR013107">
    <property type="entry name" value="Acyl-CoA_DH_C"/>
</dbReference>
<dbReference type="PANTHER" id="PTHR43884:SF12">
    <property type="entry name" value="ISOVALERYL-COA DEHYDROGENASE, MITOCHONDRIAL-RELATED"/>
    <property type="match status" value="1"/>
</dbReference>
<evidence type="ECO:0000313" key="5">
    <source>
        <dbReference type="Proteomes" id="UP000253940"/>
    </source>
</evidence>
<organism evidence="4 5">
    <name type="scientific">Aquirhabdus parva</name>
    <dbReference type="NCBI Taxonomy" id="2283318"/>
    <lineage>
        <taxon>Bacteria</taxon>
        <taxon>Pseudomonadati</taxon>
        <taxon>Pseudomonadota</taxon>
        <taxon>Gammaproteobacteria</taxon>
        <taxon>Moraxellales</taxon>
        <taxon>Moraxellaceae</taxon>
        <taxon>Aquirhabdus</taxon>
    </lineage>
</organism>
<evidence type="ECO:0000256" key="1">
    <source>
        <dbReference type="ARBA" id="ARBA00023002"/>
    </source>
</evidence>
<dbReference type="PANTHER" id="PTHR43884">
    <property type="entry name" value="ACYL-COA DEHYDROGENASE"/>
    <property type="match status" value="1"/>
</dbReference>
<evidence type="ECO:0000259" key="2">
    <source>
        <dbReference type="Pfam" id="PF02771"/>
    </source>
</evidence>
<dbReference type="OrthoDB" id="6502068at2"/>
<accession>A0A345P7S7</accession>
<protein>
    <submittedName>
        <fullName evidence="4">SfnB family sulfur acquisition oxidoreductase</fullName>
        <ecNumber evidence="4">1.-.-.-</ecNumber>
    </submittedName>
</protein>